<keyword evidence="10 14" id="KW-0413">Isomerase</keyword>
<dbReference type="RefSeq" id="XP_060123743.1">
    <property type="nucleotide sequence ID" value="XM_060267760.1"/>
</dbReference>
<comment type="similarity">
    <text evidence="6">Belongs to the cyclophilin-type PPIase family. PPIL2 subfamily.</text>
</comment>
<protein>
    <submittedName>
        <fullName evidence="14">Peptidylprolyl isomerase</fullName>
        <ecNumber evidence="14">5.2.1.8</ecNumber>
    </submittedName>
</protein>
<dbReference type="CDD" id="cd01923">
    <property type="entry name" value="cyclophilin_RING"/>
    <property type="match status" value="1"/>
</dbReference>
<feature type="region of interest" description="Disordered" evidence="12">
    <location>
        <begin position="1"/>
        <end position="31"/>
    </location>
</feature>
<keyword evidence="15" id="KW-1185">Reference proteome</keyword>
<evidence type="ECO:0000256" key="9">
    <source>
        <dbReference type="ARBA" id="ARBA00023110"/>
    </source>
</evidence>
<dbReference type="Proteomes" id="UP001217754">
    <property type="component" value="Chromosome 8"/>
</dbReference>
<evidence type="ECO:0000259" key="13">
    <source>
        <dbReference type="PROSITE" id="PS50072"/>
    </source>
</evidence>
<comment type="pathway">
    <text evidence="5">Protein modification; protein ubiquitination.</text>
</comment>
<dbReference type="GeneID" id="85227488"/>
<dbReference type="SUPFAM" id="SSF57850">
    <property type="entry name" value="RING/U-box"/>
    <property type="match status" value="1"/>
</dbReference>
<evidence type="ECO:0000256" key="12">
    <source>
        <dbReference type="SAM" id="MobiDB-lite"/>
    </source>
</evidence>
<dbReference type="EMBL" id="CP119965">
    <property type="protein sequence ID" value="WFD40846.1"/>
    <property type="molecule type" value="Genomic_DNA"/>
</dbReference>
<evidence type="ECO:0000256" key="8">
    <source>
        <dbReference type="ARBA" id="ARBA00022786"/>
    </source>
</evidence>
<reference evidence="14" key="1">
    <citation type="submission" date="2023-03" db="EMBL/GenBank/DDBJ databases">
        <title>Mating type loci evolution in Malassezia.</title>
        <authorList>
            <person name="Coelho M.A."/>
        </authorList>
    </citation>
    <scope>NUCLEOTIDE SEQUENCE</scope>
    <source>
        <strain evidence="14">CBS 9431</strain>
    </source>
</reference>
<dbReference type="Gene3D" id="3.30.40.10">
    <property type="entry name" value="Zinc/RING finger domain, C3HC4 (zinc finger)"/>
    <property type="match status" value="1"/>
</dbReference>
<dbReference type="InterPro" id="IPR002130">
    <property type="entry name" value="Cyclophilin-type_PPIase_dom"/>
</dbReference>
<comment type="catalytic activity">
    <reaction evidence="1">
        <text>S-ubiquitinyl-[E2 ubiquitin-conjugating enzyme]-L-cysteine + [acceptor protein]-L-lysine = [E2 ubiquitin-conjugating enzyme]-L-cysteine + N(6)-ubiquitinyl-[acceptor protein]-L-lysine.</text>
        <dbReference type="EC" id="2.3.2.27"/>
    </reaction>
</comment>
<dbReference type="PROSITE" id="PS50072">
    <property type="entry name" value="CSA_PPIASE_2"/>
    <property type="match status" value="1"/>
</dbReference>
<dbReference type="FunFam" id="2.40.100.10:FF:000014">
    <property type="entry name" value="Peptidyl-prolyl cis-trans isomerase cyp65"/>
    <property type="match status" value="1"/>
</dbReference>
<dbReference type="GO" id="GO:0071013">
    <property type="term" value="C:catalytic step 2 spliceosome"/>
    <property type="evidence" value="ECO:0007669"/>
    <property type="project" value="TreeGrafter"/>
</dbReference>
<dbReference type="Pfam" id="PF00160">
    <property type="entry name" value="Pro_isomerase"/>
    <property type="match status" value="1"/>
</dbReference>
<name>A0AAF0JHH6_9BASI</name>
<evidence type="ECO:0000256" key="3">
    <source>
        <dbReference type="ARBA" id="ARBA00003697"/>
    </source>
</evidence>
<dbReference type="GO" id="GO:0003755">
    <property type="term" value="F:peptidyl-prolyl cis-trans isomerase activity"/>
    <property type="evidence" value="ECO:0007669"/>
    <property type="project" value="UniProtKB-KW"/>
</dbReference>
<evidence type="ECO:0000256" key="7">
    <source>
        <dbReference type="ARBA" id="ARBA00022679"/>
    </source>
</evidence>
<evidence type="ECO:0000256" key="5">
    <source>
        <dbReference type="ARBA" id="ARBA00004906"/>
    </source>
</evidence>
<evidence type="ECO:0000256" key="1">
    <source>
        <dbReference type="ARBA" id="ARBA00000900"/>
    </source>
</evidence>
<feature type="domain" description="PPIase cyclophilin-type" evidence="13">
    <location>
        <begin position="283"/>
        <end position="435"/>
    </location>
</feature>
<dbReference type="Gene3D" id="2.40.100.10">
    <property type="entry name" value="Cyclophilin-like"/>
    <property type="match status" value="1"/>
</dbReference>
<dbReference type="GO" id="GO:0061630">
    <property type="term" value="F:ubiquitin protein ligase activity"/>
    <property type="evidence" value="ECO:0007669"/>
    <property type="project" value="UniProtKB-EC"/>
</dbReference>
<organism evidence="14 15">
    <name type="scientific">Malassezia japonica</name>
    <dbReference type="NCBI Taxonomy" id="223818"/>
    <lineage>
        <taxon>Eukaryota</taxon>
        <taxon>Fungi</taxon>
        <taxon>Dikarya</taxon>
        <taxon>Basidiomycota</taxon>
        <taxon>Ustilaginomycotina</taxon>
        <taxon>Malasseziomycetes</taxon>
        <taxon>Malasseziales</taxon>
        <taxon>Malasseziaceae</taxon>
        <taxon>Malassezia</taxon>
    </lineage>
</organism>
<dbReference type="GO" id="GO:0000209">
    <property type="term" value="P:protein polyubiquitination"/>
    <property type="evidence" value="ECO:0007669"/>
    <property type="project" value="TreeGrafter"/>
</dbReference>
<keyword evidence="9" id="KW-0697">Rotamase</keyword>
<comment type="catalytic activity">
    <reaction evidence="2">
        <text>[protein]-peptidylproline (omega=180) = [protein]-peptidylproline (omega=0)</text>
        <dbReference type="Rhea" id="RHEA:16237"/>
        <dbReference type="Rhea" id="RHEA-COMP:10747"/>
        <dbReference type="Rhea" id="RHEA-COMP:10748"/>
        <dbReference type="ChEBI" id="CHEBI:83833"/>
        <dbReference type="ChEBI" id="CHEBI:83834"/>
        <dbReference type="EC" id="5.2.1.8"/>
    </reaction>
</comment>
<evidence type="ECO:0000256" key="10">
    <source>
        <dbReference type="ARBA" id="ARBA00023235"/>
    </source>
</evidence>
<keyword evidence="11" id="KW-0539">Nucleus</keyword>
<keyword evidence="8" id="KW-0833">Ubl conjugation pathway</keyword>
<dbReference type="EC" id="5.2.1.8" evidence="14"/>
<dbReference type="PRINTS" id="PR00153">
    <property type="entry name" value="CSAPPISMRASE"/>
</dbReference>
<evidence type="ECO:0000256" key="6">
    <source>
        <dbReference type="ARBA" id="ARBA00007930"/>
    </source>
</evidence>
<feature type="compositionally biased region" description="Basic and acidic residues" evidence="12">
    <location>
        <begin position="447"/>
        <end position="476"/>
    </location>
</feature>
<dbReference type="PANTHER" id="PTHR45625">
    <property type="entry name" value="PEPTIDYL-PROLYL CIS-TRANS ISOMERASE-RELATED"/>
    <property type="match status" value="1"/>
</dbReference>
<evidence type="ECO:0000256" key="2">
    <source>
        <dbReference type="ARBA" id="ARBA00000971"/>
    </source>
</evidence>
<dbReference type="PANTHER" id="PTHR45625:SF1">
    <property type="entry name" value="RING-TYPE E3 UBIQUITIN-PROTEIN LIGASE PPIL2"/>
    <property type="match status" value="1"/>
</dbReference>
<evidence type="ECO:0000313" key="15">
    <source>
        <dbReference type="Proteomes" id="UP001217754"/>
    </source>
</evidence>
<evidence type="ECO:0000313" key="14">
    <source>
        <dbReference type="EMBL" id="WFD40846.1"/>
    </source>
</evidence>
<evidence type="ECO:0000256" key="11">
    <source>
        <dbReference type="ARBA" id="ARBA00023242"/>
    </source>
</evidence>
<comment type="subcellular location">
    <subcellularLocation>
        <location evidence="4">Nucleus</location>
    </subcellularLocation>
</comment>
<accession>A0AAF0JHH6</accession>
<dbReference type="AlphaFoldDB" id="A0AAF0JHH6"/>
<sequence length="532" mass="58735">MGHGTNDKLFITPSEHSGVYGQHGASTGARRGDSSVVVPFHMCALTHEPWEHPACLGDEGLVYERRNLEAFLAKYQVSPASGRPCAVDEVISLHIPRNERGNFYDPVSCKELTDHSHLVAVRPTGNVFLHDTVQQLNIKPRMMRDLVDDTPFAKSDLITLQDPHDPQHRTMQNMHHVQNKLTLAREQQGDEVQMSTGSTRSLLSKVRKQTEPVVEHAAAASDAPAPRLTNMSTGRTAASFTSSSLTPQTKTERIAVDEEALMLEQVAGAKRAKAFVRLTTNFGALNLELHVDKAPKTCYNFLMLCRAGAYNDTIFHRQIPGFMIQGGDPTGSGRGGKSCWGKPFEDELCNPGSYRHTGRGVLSMANKGPNTNGSQFFLTYRATPHLDTKHTVFGRLVSDSATTPTFRTLDALENVPAESGTDRPLRPIQLVEAHIIEDPFEDYKQNRDARFRRENMGEDEKAERDAKRRKREEDRTTWLGTRLAPKGGTSASSPRPSILDTADAHGLARLGAPRTAPKAPAKKRGFGDFAGW</sequence>
<gene>
    <name evidence="14" type="primary">cyp8</name>
    <name evidence="14" type="ORF">MJAP1_003837</name>
</gene>
<dbReference type="InterPro" id="IPR013083">
    <property type="entry name" value="Znf_RING/FYVE/PHD"/>
</dbReference>
<proteinExistence type="inferred from homology"/>
<dbReference type="InterPro" id="IPR044666">
    <property type="entry name" value="Cyclophilin_A-like"/>
</dbReference>
<comment type="function">
    <text evidence="3">May catalyze the cis-trans isomerization of proline imidic peptide bonds in oligopeptides thereby assisting the folding of proteins. May also function as a chaperone, playing a role in intracellular transport of proteins. May also have a protein ubiquitin ligase activity acting as an E3 ubiquitin protein ligase or as a ubiquitin-ubiquitin ligase promoting elongation of ubiquitin chains on proteins.</text>
</comment>
<dbReference type="SUPFAM" id="SSF50891">
    <property type="entry name" value="Cyclophilin-like"/>
    <property type="match status" value="1"/>
</dbReference>
<keyword evidence="7" id="KW-0808">Transferase</keyword>
<evidence type="ECO:0000256" key="4">
    <source>
        <dbReference type="ARBA" id="ARBA00004123"/>
    </source>
</evidence>
<feature type="region of interest" description="Disordered" evidence="12">
    <location>
        <begin position="447"/>
        <end position="532"/>
    </location>
</feature>
<dbReference type="InterPro" id="IPR029000">
    <property type="entry name" value="Cyclophilin-like_dom_sf"/>
</dbReference>